<dbReference type="AlphaFoldDB" id="A0A833A2Z1"/>
<dbReference type="Proteomes" id="UP000608579">
    <property type="component" value="Unassembled WGS sequence"/>
</dbReference>
<accession>A0A833A2Z1</accession>
<protein>
    <submittedName>
        <fullName evidence="1">Uncharacterized protein</fullName>
    </submittedName>
</protein>
<reference evidence="1" key="1">
    <citation type="journal article" date="2020" name="ISME J.">
        <title>Gammaproteobacteria mediating utilization of methyl-, sulfur- and petroleum organic compounds in deep ocean hydrothermal plumes.</title>
        <authorList>
            <person name="Zhou Z."/>
            <person name="Liu Y."/>
            <person name="Pan J."/>
            <person name="Cron B.R."/>
            <person name="Toner B.M."/>
            <person name="Anantharaman K."/>
            <person name="Breier J.A."/>
            <person name="Dick G.J."/>
            <person name="Li M."/>
        </authorList>
    </citation>
    <scope>NUCLEOTIDE SEQUENCE</scope>
    <source>
        <strain evidence="1">SZUA-1515</strain>
    </source>
</reference>
<proteinExistence type="predicted"/>
<organism evidence="1 2">
    <name type="scientific">Caldiarchaeum subterraneum</name>
    <dbReference type="NCBI Taxonomy" id="311458"/>
    <lineage>
        <taxon>Archaea</taxon>
        <taxon>Nitrososphaerota</taxon>
        <taxon>Candidatus Caldarchaeales</taxon>
        <taxon>Candidatus Caldarchaeaceae</taxon>
        <taxon>Candidatus Caldarchaeum</taxon>
    </lineage>
</organism>
<dbReference type="EMBL" id="DQVM01000027">
    <property type="protein sequence ID" value="HIQ29193.1"/>
    <property type="molecule type" value="Genomic_DNA"/>
</dbReference>
<name>A0A833A2Z1_CALS0</name>
<evidence type="ECO:0000313" key="2">
    <source>
        <dbReference type="Proteomes" id="UP000608579"/>
    </source>
</evidence>
<gene>
    <name evidence="1" type="ORF">EYH45_01365</name>
</gene>
<comment type="caution">
    <text evidence="1">The sequence shown here is derived from an EMBL/GenBank/DDBJ whole genome shotgun (WGS) entry which is preliminary data.</text>
</comment>
<evidence type="ECO:0000313" key="1">
    <source>
        <dbReference type="EMBL" id="HIQ29193.1"/>
    </source>
</evidence>
<sequence>MRVLVRGGNPAAVTLATLLKNAGYNVVLDPCSRRFYGVNIFDCFTERHLELLGVEHQNVSEGRISCVTVDKDVDLTLPFETYVCRVTDTLERAASYNELEVIFAGKINWKAFDVVVDCRYADEGDIILSSHVECCKNESGKAFIKVDDNQVMFSIGFGKGLELQYHVAANNIHNEKTPPTFSYKQYRLKPEHQYINRMQLLLSPLGTASAEIAAAHLIFHKITRRNTALEEDILSFSAEFLKNTVIIGNKPNSVDFTRLWIDFLTR</sequence>